<proteinExistence type="predicted"/>
<comment type="caution">
    <text evidence="1">The sequence shown here is derived from an EMBL/GenBank/DDBJ whole genome shotgun (WGS) entry which is preliminary data.</text>
</comment>
<gene>
    <name evidence="1" type="ORF">O6H91_09G029600</name>
</gene>
<accession>A0ACC2CMH9</accession>
<reference evidence="2" key="1">
    <citation type="journal article" date="2024" name="Proc. Natl. Acad. Sci. U.S.A.">
        <title>Extraordinary preservation of gene collinearity over three hundred million years revealed in homosporous lycophytes.</title>
        <authorList>
            <person name="Li C."/>
            <person name="Wickell D."/>
            <person name="Kuo L.Y."/>
            <person name="Chen X."/>
            <person name="Nie B."/>
            <person name="Liao X."/>
            <person name="Peng D."/>
            <person name="Ji J."/>
            <person name="Jenkins J."/>
            <person name="Williams M."/>
            <person name="Shu S."/>
            <person name="Plott C."/>
            <person name="Barry K."/>
            <person name="Rajasekar S."/>
            <person name="Grimwood J."/>
            <person name="Han X."/>
            <person name="Sun S."/>
            <person name="Hou Z."/>
            <person name="He W."/>
            <person name="Dai G."/>
            <person name="Sun C."/>
            <person name="Schmutz J."/>
            <person name="Leebens-Mack J.H."/>
            <person name="Li F.W."/>
            <person name="Wang L."/>
        </authorList>
    </citation>
    <scope>NUCLEOTIDE SEQUENCE [LARGE SCALE GENOMIC DNA]</scope>
    <source>
        <strain evidence="2">cv. PW_Plant_1</strain>
    </source>
</reference>
<dbReference type="EMBL" id="CM055100">
    <property type="protein sequence ID" value="KAJ7543210.1"/>
    <property type="molecule type" value="Genomic_DNA"/>
</dbReference>
<protein>
    <submittedName>
        <fullName evidence="1">Uncharacterized protein</fullName>
    </submittedName>
</protein>
<organism evidence="1 2">
    <name type="scientific">Diphasiastrum complanatum</name>
    <name type="common">Issler's clubmoss</name>
    <name type="synonym">Lycopodium complanatum</name>
    <dbReference type="NCBI Taxonomy" id="34168"/>
    <lineage>
        <taxon>Eukaryota</taxon>
        <taxon>Viridiplantae</taxon>
        <taxon>Streptophyta</taxon>
        <taxon>Embryophyta</taxon>
        <taxon>Tracheophyta</taxon>
        <taxon>Lycopodiopsida</taxon>
        <taxon>Lycopodiales</taxon>
        <taxon>Lycopodiaceae</taxon>
        <taxon>Lycopodioideae</taxon>
        <taxon>Diphasiastrum</taxon>
    </lineage>
</organism>
<evidence type="ECO:0000313" key="2">
    <source>
        <dbReference type="Proteomes" id="UP001162992"/>
    </source>
</evidence>
<keyword evidence="2" id="KW-1185">Reference proteome</keyword>
<name>A0ACC2CMH9_DIPCM</name>
<sequence>MEKESGALAGDKVSQDSLIGFQPEGATLSNPGHITTRSTDTLITHEPLSASHACLWKESDKLFLANERGCQQALVSNKHGLTNAHISSASPSEISPSFNSTMTFLSSFSSPSLPTSSWGLPMEGSSEQAVGLEEGHVPSVYGEAICTEGLSSDLDFRESDGHSGVTENAGTNACLGPFRSEQLNRSFQLEMMQSTEGNHANDIVNTICPTQMIDPVQLKGDGSRNAEKAHMQGPSLRYVLSDPITGSFMDDAMVSICGHSFGGAGLQQVLETSICMNCGASIPSGSLVPNHALREAVEAYKREEYYWHNSSNSFKRSREHSEQPEAFEGKKTNLDSLIFSEGTGMEGSFKLRGVQFPFSLNDHVLIKGNKRTPERFVGREAIITTQCLNGWYLVRTLDNGENVRLQYRSLQKLNPPTAPELKASVPSEQEADTGKRVNTEICIKKDSPIFKPMNDGMLEKGRISNQRESHSVSSFVSMPMKGFKTDFTSKTSCRPQKGDLVYLNETQAVSAMTSARTSSNSSQELSVNQGDFQLISGKQFIRSLLKAHCAALLCVQRAVPVPPVSTPAAIPQFQSIPRCSSDNMERSSFYEPNSTNMLDDIYNAESLAKNMIKGGRYGTITQPDTFTLRSKRSALNARSPSSQETAGLVSDPYRKVYTSASRRRGISGNNHATLFTERLLPGFLDNKKLELTDSGRAVDTIASKVDKTRTTEGNKPTSKGLHKENPAKLMQIIRKDILKLERYLPWSCFHWSWREHRLTWRNGARKSSTIKELGTQLEKLHASLLLSSVSRGPIDKWESRSGFNDIQLLVCSWKRLYDDMQKWLKEQHKDVQGTHMLYFQERKDLQIMFPELFTNSTSPVSTVPAATLPDATVYRDQNDNNDLVAIRSTLTQQQSQLKLAMIREALEREQRYTIARLAQLEGNGSIRSHVQEKVDNEETITNSVENSNHHMQLTGLQSAMIAPSELLHRNVNKNTKCKEIVQTADTNGESTDMSDSD</sequence>
<evidence type="ECO:0000313" key="1">
    <source>
        <dbReference type="EMBL" id="KAJ7543210.1"/>
    </source>
</evidence>
<dbReference type="Proteomes" id="UP001162992">
    <property type="component" value="Chromosome 9"/>
</dbReference>